<dbReference type="InterPro" id="IPR000160">
    <property type="entry name" value="GGDEF_dom"/>
</dbReference>
<feature type="transmembrane region" description="Helical" evidence="3">
    <location>
        <begin position="73"/>
        <end position="92"/>
    </location>
</feature>
<keyword evidence="3" id="KW-0472">Membrane</keyword>
<evidence type="ECO:0000259" key="4">
    <source>
        <dbReference type="PROSITE" id="PS50887"/>
    </source>
</evidence>
<dbReference type="CDD" id="cd01949">
    <property type="entry name" value="GGDEF"/>
    <property type="match status" value="1"/>
</dbReference>
<keyword evidence="3" id="KW-0812">Transmembrane</keyword>
<dbReference type="SMART" id="SM00267">
    <property type="entry name" value="GGDEF"/>
    <property type="match status" value="1"/>
</dbReference>
<organism evidence="5 6">
    <name type="scientific">Shewanella avicenniae</name>
    <dbReference type="NCBI Taxonomy" id="2814294"/>
    <lineage>
        <taxon>Bacteria</taxon>
        <taxon>Pseudomonadati</taxon>
        <taxon>Pseudomonadota</taxon>
        <taxon>Gammaproteobacteria</taxon>
        <taxon>Alteromonadales</taxon>
        <taxon>Shewanellaceae</taxon>
        <taxon>Shewanella</taxon>
    </lineage>
</organism>
<evidence type="ECO:0000313" key="6">
    <source>
        <dbReference type="Proteomes" id="UP000662770"/>
    </source>
</evidence>
<keyword evidence="3" id="KW-1133">Transmembrane helix</keyword>
<dbReference type="SUPFAM" id="SSF55073">
    <property type="entry name" value="Nucleotide cyclase"/>
    <property type="match status" value="1"/>
</dbReference>
<comment type="catalytic activity">
    <reaction evidence="2">
        <text>2 GTP = 3',3'-c-di-GMP + 2 diphosphate</text>
        <dbReference type="Rhea" id="RHEA:24898"/>
        <dbReference type="ChEBI" id="CHEBI:33019"/>
        <dbReference type="ChEBI" id="CHEBI:37565"/>
        <dbReference type="ChEBI" id="CHEBI:58805"/>
        <dbReference type="EC" id="2.7.7.65"/>
    </reaction>
</comment>
<dbReference type="RefSeq" id="WP_207355448.1">
    <property type="nucleotide sequence ID" value="NZ_CP071503.1"/>
</dbReference>
<dbReference type="PROSITE" id="PS50887">
    <property type="entry name" value="GGDEF"/>
    <property type="match status" value="1"/>
</dbReference>
<dbReference type="Gene3D" id="3.30.70.270">
    <property type="match status" value="1"/>
</dbReference>
<dbReference type="Proteomes" id="UP000662770">
    <property type="component" value="Chromosome"/>
</dbReference>
<dbReference type="PANTHER" id="PTHR45138">
    <property type="entry name" value="REGULATORY COMPONENTS OF SENSORY TRANSDUCTION SYSTEM"/>
    <property type="match status" value="1"/>
</dbReference>
<accession>A0ABX7QS04</accession>
<evidence type="ECO:0000256" key="1">
    <source>
        <dbReference type="ARBA" id="ARBA00012528"/>
    </source>
</evidence>
<keyword evidence="6" id="KW-1185">Reference proteome</keyword>
<feature type="domain" description="GGDEF" evidence="4">
    <location>
        <begin position="179"/>
        <end position="309"/>
    </location>
</feature>
<sequence length="309" mass="35483">MKTNIFTWPKLHQGKLLLTLLAATGLTIAASFIGELKTWQQLDSFDIVGEFAASLMALFWLWLLMISRPRGKVTNLLLIGTSLYWLTTWLDLLDEFIRYPNTRIFAWLESLPVPIGMVLISIGLVHWLAEQQHINRQLAQREHFQREHSLIDAVTQLYNARYFMLQLTRELELHQLQQKPLSVAIVDIDHFADFNRQYGMLAGDNCLRNLAGMIELGLRQQDLACRLANDRFVMLLPDTDTDAAQNIVARLLKQELLKQEQLSTSAEVSVTTAVLEWDEQETAADLMARLSLHLDWHKRCRYAADQGVA</sequence>
<dbReference type="InterPro" id="IPR043128">
    <property type="entry name" value="Rev_trsase/Diguanyl_cyclase"/>
</dbReference>
<dbReference type="PANTHER" id="PTHR45138:SF9">
    <property type="entry name" value="DIGUANYLATE CYCLASE DGCM-RELATED"/>
    <property type="match status" value="1"/>
</dbReference>
<feature type="transmembrane region" description="Helical" evidence="3">
    <location>
        <begin position="104"/>
        <end position="129"/>
    </location>
</feature>
<protein>
    <recommendedName>
        <fullName evidence="1">diguanylate cyclase</fullName>
        <ecNumber evidence="1">2.7.7.65</ecNumber>
    </recommendedName>
</protein>
<dbReference type="InterPro" id="IPR029787">
    <property type="entry name" value="Nucleotide_cyclase"/>
</dbReference>
<reference evidence="5 6" key="1">
    <citation type="submission" date="2021-03" db="EMBL/GenBank/DDBJ databases">
        <title>Novel species identification of genus Shewanella.</title>
        <authorList>
            <person name="Liu G."/>
            <person name="Zhang Q."/>
        </authorList>
    </citation>
    <scope>NUCLEOTIDE SEQUENCE [LARGE SCALE GENOMIC DNA]</scope>
    <source>
        <strain evidence="5 6">FJAT-51800</strain>
    </source>
</reference>
<dbReference type="EC" id="2.7.7.65" evidence="1"/>
<dbReference type="InterPro" id="IPR050469">
    <property type="entry name" value="Diguanylate_Cyclase"/>
</dbReference>
<name>A0ABX7QS04_9GAMM</name>
<dbReference type="EMBL" id="CP071503">
    <property type="protein sequence ID" value="QSX34244.1"/>
    <property type="molecule type" value="Genomic_DNA"/>
</dbReference>
<evidence type="ECO:0000313" key="5">
    <source>
        <dbReference type="EMBL" id="QSX34244.1"/>
    </source>
</evidence>
<feature type="transmembrane region" description="Helical" evidence="3">
    <location>
        <begin position="47"/>
        <end position="66"/>
    </location>
</feature>
<dbReference type="NCBIfam" id="TIGR00254">
    <property type="entry name" value="GGDEF"/>
    <property type="match status" value="1"/>
</dbReference>
<evidence type="ECO:0000256" key="3">
    <source>
        <dbReference type="SAM" id="Phobius"/>
    </source>
</evidence>
<evidence type="ECO:0000256" key="2">
    <source>
        <dbReference type="ARBA" id="ARBA00034247"/>
    </source>
</evidence>
<gene>
    <name evidence="5" type="ORF">JYB87_03055</name>
</gene>
<dbReference type="Pfam" id="PF00990">
    <property type="entry name" value="GGDEF"/>
    <property type="match status" value="1"/>
</dbReference>
<proteinExistence type="predicted"/>